<comment type="caution">
    <text evidence="4">The sequence shown here is derived from an EMBL/GenBank/DDBJ whole genome shotgun (WGS) entry which is preliminary data.</text>
</comment>
<reference evidence="4 5" key="1">
    <citation type="submission" date="2017-09" db="EMBL/GenBank/DDBJ databases">
        <title>Sphingomonas ginsenosidimutans KACC 14949, whole genome shotgun sequence.</title>
        <authorList>
            <person name="Feng G."/>
            <person name="Zhu H."/>
        </authorList>
    </citation>
    <scope>NUCLEOTIDE SEQUENCE [LARGE SCALE GENOMIC DNA]</scope>
    <source>
        <strain evidence="4 5">KACC 14949</strain>
    </source>
</reference>
<evidence type="ECO:0000313" key="4">
    <source>
        <dbReference type="EMBL" id="PCG10829.1"/>
    </source>
</evidence>
<comment type="pathway">
    <text evidence="1">Bacterial outer membrane biogenesis; LPS O-antigen biosynthesis.</text>
</comment>
<dbReference type="SUPFAM" id="SSF51735">
    <property type="entry name" value="NAD(P)-binding Rossmann-fold domains"/>
    <property type="match status" value="1"/>
</dbReference>
<evidence type="ECO:0000256" key="2">
    <source>
        <dbReference type="ARBA" id="ARBA00007637"/>
    </source>
</evidence>
<accession>A0A2A4I3Q3</accession>
<evidence type="ECO:0000259" key="3">
    <source>
        <dbReference type="Pfam" id="PF01370"/>
    </source>
</evidence>
<dbReference type="Gene3D" id="3.40.50.720">
    <property type="entry name" value="NAD(P)-binding Rossmann-like Domain"/>
    <property type="match status" value="1"/>
</dbReference>
<proteinExistence type="inferred from homology"/>
<sequence length="316" mass="33692">MTVLVTGGAGFIGCHLCEVLVTRGERVVALDNLLLGRRTHLSALEGNAAFAFVEGDATDPATLDALFAEHRFDAVFHLAANSDIAVSHADPGVDFDATFRTSWAVLDAMRRHGTPRILFASTSAVYGEATGAIREDHGPLLPISHYGAAKLASEAFISSFVGNYGIRAWIARFPNVVGDRSTHGAIHDFARKLAATPDRLQVLGDGSQIKPYLHVDDLVDALLLAWETMDAPVNLFNVGGTTRCSVRRMAEIVVEEAGGTAQIAYTGGDRGWIGDVPSVDYDTTLIRSLGWSPRLDSEGAVRAAARWALHAAGVTA</sequence>
<dbReference type="InterPro" id="IPR001509">
    <property type="entry name" value="Epimerase_deHydtase"/>
</dbReference>
<dbReference type="AlphaFoldDB" id="A0A2A4I3Q3"/>
<dbReference type="Pfam" id="PF01370">
    <property type="entry name" value="Epimerase"/>
    <property type="match status" value="1"/>
</dbReference>
<protein>
    <submittedName>
        <fullName evidence="4">Epimerase</fullName>
    </submittedName>
</protein>
<organism evidence="4 5">
    <name type="scientific">Sphingomonas ginsenosidimutans</name>
    <dbReference type="NCBI Taxonomy" id="862134"/>
    <lineage>
        <taxon>Bacteria</taxon>
        <taxon>Pseudomonadati</taxon>
        <taxon>Pseudomonadota</taxon>
        <taxon>Alphaproteobacteria</taxon>
        <taxon>Sphingomonadales</taxon>
        <taxon>Sphingomonadaceae</taxon>
        <taxon>Sphingomonas</taxon>
    </lineage>
</organism>
<evidence type="ECO:0000256" key="1">
    <source>
        <dbReference type="ARBA" id="ARBA00005125"/>
    </source>
</evidence>
<feature type="domain" description="NAD-dependent epimerase/dehydratase" evidence="3">
    <location>
        <begin position="3"/>
        <end position="239"/>
    </location>
</feature>
<dbReference type="EMBL" id="NWVD01000001">
    <property type="protein sequence ID" value="PCG10829.1"/>
    <property type="molecule type" value="Genomic_DNA"/>
</dbReference>
<evidence type="ECO:0000313" key="5">
    <source>
        <dbReference type="Proteomes" id="UP000218784"/>
    </source>
</evidence>
<dbReference type="RefSeq" id="WP_096610621.1">
    <property type="nucleotide sequence ID" value="NZ_NWVD01000001.1"/>
</dbReference>
<dbReference type="Proteomes" id="UP000218784">
    <property type="component" value="Unassembled WGS sequence"/>
</dbReference>
<keyword evidence="5" id="KW-1185">Reference proteome</keyword>
<comment type="similarity">
    <text evidence="2">Belongs to the NAD(P)-dependent epimerase/dehydratase family.</text>
</comment>
<dbReference type="PANTHER" id="PTHR43000">
    <property type="entry name" value="DTDP-D-GLUCOSE 4,6-DEHYDRATASE-RELATED"/>
    <property type="match status" value="1"/>
</dbReference>
<dbReference type="Gene3D" id="3.90.25.10">
    <property type="entry name" value="UDP-galactose 4-epimerase, domain 1"/>
    <property type="match status" value="2"/>
</dbReference>
<dbReference type="InterPro" id="IPR036291">
    <property type="entry name" value="NAD(P)-bd_dom_sf"/>
</dbReference>
<gene>
    <name evidence="4" type="ORF">COA17_05560</name>
</gene>
<name>A0A2A4I3Q3_9SPHN</name>